<dbReference type="PROSITE" id="PS50009">
    <property type="entry name" value="RASGEF_CAT"/>
    <property type="match status" value="1"/>
</dbReference>
<evidence type="ECO:0008006" key="8">
    <source>
        <dbReference type="Google" id="ProtNLM"/>
    </source>
</evidence>
<feature type="domain" description="N-terminal Ras-GEF" evidence="5">
    <location>
        <begin position="568"/>
        <end position="693"/>
    </location>
</feature>
<feature type="region of interest" description="Disordered" evidence="3">
    <location>
        <begin position="139"/>
        <end position="230"/>
    </location>
</feature>
<dbReference type="Proteomes" id="UP000683000">
    <property type="component" value="Unassembled WGS sequence"/>
</dbReference>
<feature type="region of interest" description="Disordered" evidence="3">
    <location>
        <begin position="536"/>
        <end position="571"/>
    </location>
</feature>
<dbReference type="SMART" id="SM00229">
    <property type="entry name" value="RasGEFN"/>
    <property type="match status" value="1"/>
</dbReference>
<evidence type="ECO:0000313" key="7">
    <source>
        <dbReference type="Proteomes" id="UP000683000"/>
    </source>
</evidence>
<dbReference type="SUPFAM" id="SSF52540">
    <property type="entry name" value="P-loop containing nucleoside triphosphate hydrolases"/>
    <property type="match status" value="1"/>
</dbReference>
<dbReference type="InterPro" id="IPR000651">
    <property type="entry name" value="Ras-like_Gua-exchang_fac_N"/>
</dbReference>
<proteinExistence type="predicted"/>
<feature type="compositionally biased region" description="Polar residues" evidence="3">
    <location>
        <begin position="61"/>
        <end position="78"/>
    </location>
</feature>
<dbReference type="InterPro" id="IPR008937">
    <property type="entry name" value="Ras-like_GEF"/>
</dbReference>
<comment type="caution">
    <text evidence="6">The sequence shown here is derived from an EMBL/GenBank/DDBJ whole genome shotgun (WGS) entry which is preliminary data.</text>
</comment>
<dbReference type="Gene3D" id="1.20.870.10">
    <property type="entry name" value="Son of sevenless (SoS) protein Chain: S domain 1"/>
    <property type="match status" value="1"/>
</dbReference>
<organism evidence="6 7">
    <name type="scientific">Boletus reticuloceps</name>
    <dbReference type="NCBI Taxonomy" id="495285"/>
    <lineage>
        <taxon>Eukaryota</taxon>
        <taxon>Fungi</taxon>
        <taxon>Dikarya</taxon>
        <taxon>Basidiomycota</taxon>
        <taxon>Agaricomycotina</taxon>
        <taxon>Agaricomycetes</taxon>
        <taxon>Agaricomycetidae</taxon>
        <taxon>Boletales</taxon>
        <taxon>Boletineae</taxon>
        <taxon>Boletaceae</taxon>
        <taxon>Boletoideae</taxon>
        <taxon>Boletus</taxon>
    </lineage>
</organism>
<dbReference type="InterPro" id="IPR001895">
    <property type="entry name" value="RASGEF_cat_dom"/>
</dbReference>
<evidence type="ECO:0000256" key="3">
    <source>
        <dbReference type="SAM" id="MobiDB-lite"/>
    </source>
</evidence>
<feature type="compositionally biased region" description="Basic and acidic residues" evidence="3">
    <location>
        <begin position="24"/>
        <end position="34"/>
    </location>
</feature>
<dbReference type="GO" id="GO:0007265">
    <property type="term" value="P:Ras protein signal transduction"/>
    <property type="evidence" value="ECO:0007669"/>
    <property type="project" value="TreeGrafter"/>
</dbReference>
<dbReference type="Pfam" id="PF00618">
    <property type="entry name" value="RasGEF_N"/>
    <property type="match status" value="1"/>
</dbReference>
<dbReference type="PANTHER" id="PTHR23113:SF348">
    <property type="entry name" value="GUANYL-NUCLEOTIDE EXCHANGE FACTOR RASGEF, PUTATIVE (AFU_ORTHOLOGUE AFUA_1G04700)-RELATED"/>
    <property type="match status" value="1"/>
</dbReference>
<dbReference type="InterPro" id="IPR027417">
    <property type="entry name" value="P-loop_NTPase"/>
</dbReference>
<feature type="compositionally biased region" description="Basic and acidic residues" evidence="3">
    <location>
        <begin position="556"/>
        <end position="570"/>
    </location>
</feature>
<evidence type="ECO:0000259" key="5">
    <source>
        <dbReference type="PROSITE" id="PS50212"/>
    </source>
</evidence>
<dbReference type="InterPro" id="IPR036964">
    <property type="entry name" value="RASGEF_cat_dom_sf"/>
</dbReference>
<reference evidence="6" key="1">
    <citation type="submission" date="2021-03" db="EMBL/GenBank/DDBJ databases">
        <title>Evolutionary innovations through gain and loss of genes in the ectomycorrhizal Boletales.</title>
        <authorList>
            <person name="Wu G."/>
            <person name="Miyauchi S."/>
            <person name="Morin E."/>
            <person name="Yang Z.-L."/>
            <person name="Xu J."/>
            <person name="Martin F.M."/>
        </authorList>
    </citation>
    <scope>NUCLEOTIDE SEQUENCE</scope>
    <source>
        <strain evidence="6">BR01</strain>
    </source>
</reference>
<feature type="compositionally biased region" description="Low complexity" evidence="3">
    <location>
        <begin position="89"/>
        <end position="98"/>
    </location>
</feature>
<feature type="compositionally biased region" description="Polar residues" evidence="3">
    <location>
        <begin position="150"/>
        <end position="159"/>
    </location>
</feature>
<evidence type="ECO:0000313" key="6">
    <source>
        <dbReference type="EMBL" id="KAG6381200.1"/>
    </source>
</evidence>
<dbReference type="AlphaFoldDB" id="A0A8I3AG55"/>
<sequence>MPTPTANSTPHSLPAIPTLPPIKMNDESDRDSFHSHHSSLSATPLDGTFPIATRPAPLALPSSTHHPPQQNLRKSVSVDSFIIYERENSSTSSTSRPPRATHAPTGSSGTRRTDLSVDSARRYDAESLPLYVRTRGMSMSARNDGHDSAVEQNFESESWQPLKKVGDKSRWSSVKCKEQARQSRRPGDLKLPARNQSPAVPVNNIPNQHPQPLPRDDTRRLHSTTSLQSFSRNSSLTDVISGRVRSGSLQAGGRSLLTDMVQPMSFPKEISIAVVGTPGCGKSTFVSEDARAYGVEDFTALFAMSGSSISTPFRYTRRLDWVKQREPPNVSIVIHELDITRLTSPPRVDGIFVCYDSGDVSSLVPVSNFLRASNAILRLSVPITHHSLQGLIRPMKYSIIAVALKSDLPVAVDPQTSLSLFQRYDVGLVQVNHVGDIGKMRKAFKFLLMSILRVPNTDLRNPASPGMLVSPSPFESRGPALFGFLLYLTSHHRLLRWQRLQHVPAQHQICLQNTREARSRTLNERKLSNARSVTDLVASNNPQSPSASSSQPVKGDTLEDDGRPKEKEPRSVQYATLDELLDKLLFLAVSGDDPSFIAHFLLTYRRFASPRSILLAMQKRMRQLDNSLGDPMFASYAQMRICHLLETWVHTYPQDFAAPGAAGALSALVKSVIGKTYLLHYGSDFLSFLEHLPNIIDSDSAWAHKADHLLDDADDPYSISDGEDESLAVTTNSALSNLSSAAPTHGHLTGSKSRERTQSLPLSAKALIMPITSSHPSDVTEISPKQLLKELYRQSLELQNYDCSEIAEEITRVEAKLFMEIEPRHWLRYTLIPGRKDPESDSISRFNAISNHLADWQVVVSLILCHDKPKNRAKQIEKFVDIAHKLRALNNYSALRAFVAGINNSTSKATIRWRCSNPKRQITTKIFCHGMSCSNTGVLTKPIGWH</sequence>
<dbReference type="EMBL" id="JAGFBS010000002">
    <property type="protein sequence ID" value="KAG6381200.1"/>
    <property type="molecule type" value="Genomic_DNA"/>
</dbReference>
<evidence type="ECO:0000256" key="2">
    <source>
        <dbReference type="PROSITE-ProRule" id="PRU00168"/>
    </source>
</evidence>
<feature type="region of interest" description="Disordered" evidence="3">
    <location>
        <begin position="1"/>
        <end position="121"/>
    </location>
</feature>
<evidence type="ECO:0000259" key="4">
    <source>
        <dbReference type="PROSITE" id="PS50009"/>
    </source>
</evidence>
<feature type="domain" description="Ras-GEF" evidence="4">
    <location>
        <begin position="802"/>
        <end position="946"/>
    </location>
</feature>
<dbReference type="GO" id="GO:0005886">
    <property type="term" value="C:plasma membrane"/>
    <property type="evidence" value="ECO:0007669"/>
    <property type="project" value="TreeGrafter"/>
</dbReference>
<name>A0A8I3AG55_9AGAM</name>
<evidence type="ECO:0000256" key="1">
    <source>
        <dbReference type="ARBA" id="ARBA00022658"/>
    </source>
</evidence>
<dbReference type="Gene3D" id="1.10.840.10">
    <property type="entry name" value="Ras guanine-nucleotide exchange factors catalytic domain"/>
    <property type="match status" value="1"/>
</dbReference>
<accession>A0A8I3AG55</accession>
<gene>
    <name evidence="6" type="ORF">JVT61DRAFT_5603</name>
</gene>
<dbReference type="PANTHER" id="PTHR23113">
    <property type="entry name" value="GUANINE NUCLEOTIDE EXCHANGE FACTOR"/>
    <property type="match status" value="1"/>
</dbReference>
<dbReference type="SUPFAM" id="SSF48366">
    <property type="entry name" value="Ras GEF"/>
    <property type="match status" value="1"/>
</dbReference>
<keyword evidence="7" id="KW-1185">Reference proteome</keyword>
<feature type="compositionally biased region" description="Polar residues" evidence="3">
    <location>
        <begin position="1"/>
        <end position="11"/>
    </location>
</feature>
<dbReference type="PROSITE" id="PS50212">
    <property type="entry name" value="RASGEF_NTER"/>
    <property type="match status" value="1"/>
</dbReference>
<feature type="region of interest" description="Disordered" evidence="3">
    <location>
        <begin position="738"/>
        <end position="757"/>
    </location>
</feature>
<dbReference type="OrthoDB" id="28357at2759"/>
<protein>
    <recommendedName>
        <fullName evidence="8">Ras GEF</fullName>
    </recommendedName>
</protein>
<dbReference type="Pfam" id="PF00617">
    <property type="entry name" value="RasGEF"/>
    <property type="match status" value="1"/>
</dbReference>
<feature type="compositionally biased region" description="Low complexity" evidence="3">
    <location>
        <begin position="538"/>
        <end position="551"/>
    </location>
</feature>
<feature type="compositionally biased region" description="Basic and acidic residues" evidence="3">
    <location>
        <begin position="111"/>
        <end position="121"/>
    </location>
</feature>
<dbReference type="GO" id="GO:0005085">
    <property type="term" value="F:guanyl-nucleotide exchange factor activity"/>
    <property type="evidence" value="ECO:0007669"/>
    <property type="project" value="UniProtKB-KW"/>
</dbReference>
<dbReference type="CDD" id="cd06224">
    <property type="entry name" value="REM"/>
    <property type="match status" value="1"/>
</dbReference>
<keyword evidence="1 2" id="KW-0344">Guanine-nucleotide releasing factor</keyword>
<feature type="compositionally biased region" description="Polar residues" evidence="3">
    <location>
        <begin position="194"/>
        <end position="210"/>
    </location>
</feature>
<dbReference type="InterPro" id="IPR023578">
    <property type="entry name" value="Ras_GEF_dom_sf"/>
</dbReference>
<feature type="compositionally biased region" description="Basic and acidic residues" evidence="3">
    <location>
        <begin position="164"/>
        <end position="188"/>
    </location>
</feature>